<dbReference type="InterPro" id="IPR002347">
    <property type="entry name" value="SDR_fam"/>
</dbReference>
<dbReference type="InterPro" id="IPR036291">
    <property type="entry name" value="NAD(P)-bd_dom_sf"/>
</dbReference>
<accession>A0ABR7NLG1</accession>
<dbReference type="Proteomes" id="UP000658131">
    <property type="component" value="Unassembled WGS sequence"/>
</dbReference>
<dbReference type="PRINTS" id="PR00081">
    <property type="entry name" value="GDHRDH"/>
</dbReference>
<dbReference type="CDD" id="cd05233">
    <property type="entry name" value="SDR_c"/>
    <property type="match status" value="1"/>
</dbReference>
<dbReference type="SUPFAM" id="SSF51735">
    <property type="entry name" value="NAD(P)-binding Rossmann-fold domains"/>
    <property type="match status" value="1"/>
</dbReference>
<dbReference type="Pfam" id="PF13561">
    <property type="entry name" value="adh_short_C2"/>
    <property type="match status" value="1"/>
</dbReference>
<protein>
    <submittedName>
        <fullName evidence="2">SDR family oxidoreductase</fullName>
    </submittedName>
</protein>
<organism evidence="2 3">
    <name type="scientific">Yanshouia hominis</name>
    <dbReference type="NCBI Taxonomy" id="2763673"/>
    <lineage>
        <taxon>Bacteria</taxon>
        <taxon>Bacillati</taxon>
        <taxon>Bacillota</taxon>
        <taxon>Clostridia</taxon>
        <taxon>Eubacteriales</taxon>
        <taxon>Oscillospiraceae</taxon>
        <taxon>Yanshouia</taxon>
    </lineage>
</organism>
<proteinExistence type="inferred from homology"/>
<dbReference type="EMBL" id="JACRTB010000025">
    <property type="protein sequence ID" value="MBC8577251.1"/>
    <property type="molecule type" value="Genomic_DNA"/>
</dbReference>
<dbReference type="PRINTS" id="PR00080">
    <property type="entry name" value="SDRFAMILY"/>
</dbReference>
<sequence length="250" mass="25769">MRLENKVIAVTGGADGIGRALAFGAAREGAAAVLADIDAAKLEQTKSDMRAAGLSCETYRMDASDEEQIEAVVAGLLQKFGRIDGWVNNAGVSGKTALLETSSAEFDKVISVNLKGVFLCCRAVGRVMAGQGHGSIVNIASVAGRSGGGLMGTSVYAASKGGVIAFTKGIARELASVNVRVNAIAPGSIDTPMTTVGRDPESYAQSLRKIPLHRRGNPEELVGAAVLLLSDESSFMTGATLDVNGGSFMY</sequence>
<name>A0ABR7NLG1_9FIRM</name>
<gene>
    <name evidence="2" type="ORF">H8717_12640</name>
</gene>
<comment type="similarity">
    <text evidence="1">Belongs to the short-chain dehydrogenases/reductases (SDR) family.</text>
</comment>
<evidence type="ECO:0000313" key="2">
    <source>
        <dbReference type="EMBL" id="MBC8577251.1"/>
    </source>
</evidence>
<dbReference type="PANTHER" id="PTHR42760">
    <property type="entry name" value="SHORT-CHAIN DEHYDROGENASES/REDUCTASES FAMILY MEMBER"/>
    <property type="match status" value="1"/>
</dbReference>
<dbReference type="PROSITE" id="PS00061">
    <property type="entry name" value="ADH_SHORT"/>
    <property type="match status" value="1"/>
</dbReference>
<comment type="caution">
    <text evidence="2">The sequence shown here is derived from an EMBL/GenBank/DDBJ whole genome shotgun (WGS) entry which is preliminary data.</text>
</comment>
<evidence type="ECO:0000313" key="3">
    <source>
        <dbReference type="Proteomes" id="UP000658131"/>
    </source>
</evidence>
<evidence type="ECO:0000256" key="1">
    <source>
        <dbReference type="ARBA" id="ARBA00006484"/>
    </source>
</evidence>
<keyword evidence="3" id="KW-1185">Reference proteome</keyword>
<dbReference type="Gene3D" id="3.40.50.720">
    <property type="entry name" value="NAD(P)-binding Rossmann-like Domain"/>
    <property type="match status" value="1"/>
</dbReference>
<reference evidence="2 3" key="1">
    <citation type="submission" date="2020-08" db="EMBL/GenBank/DDBJ databases">
        <title>Genome public.</title>
        <authorList>
            <person name="Liu C."/>
            <person name="Sun Q."/>
        </authorList>
    </citation>
    <scope>NUCLEOTIDE SEQUENCE [LARGE SCALE GENOMIC DNA]</scope>
    <source>
        <strain evidence="2 3">BX1</strain>
    </source>
</reference>
<dbReference type="RefSeq" id="WP_262400714.1">
    <property type="nucleotide sequence ID" value="NZ_JACRTB010000025.1"/>
</dbReference>
<dbReference type="NCBIfam" id="NF005559">
    <property type="entry name" value="PRK07231.1"/>
    <property type="match status" value="1"/>
</dbReference>
<dbReference type="InterPro" id="IPR020904">
    <property type="entry name" value="Sc_DH/Rdtase_CS"/>
</dbReference>